<proteinExistence type="predicted"/>
<sequence length="123" mass="13665">MKLSIAYSDIKRWEKKVTRNFTAKEQNRILVDRLTLGTFTLPAIACLGLAVAGISSTPLTVTGIFLGVETAVGLYHLRSTINRIRETHKDDILPDFKRQHLGIPTYYTPLSNTPSPTPFGGFC</sequence>
<comment type="caution">
    <text evidence="2">The sequence shown here is derived from an EMBL/GenBank/DDBJ whole genome shotgun (WGS) entry which is preliminary data.</text>
</comment>
<evidence type="ECO:0000256" key="1">
    <source>
        <dbReference type="SAM" id="Phobius"/>
    </source>
</evidence>
<dbReference type="Proteomes" id="UP000229401">
    <property type="component" value="Unassembled WGS sequence"/>
</dbReference>
<gene>
    <name evidence="2" type="ORF">COY87_03560</name>
</gene>
<name>A0A2M7QHZ3_9BACT</name>
<protein>
    <submittedName>
        <fullName evidence="2">Uncharacterized protein</fullName>
    </submittedName>
</protein>
<feature type="transmembrane region" description="Helical" evidence="1">
    <location>
        <begin position="34"/>
        <end position="54"/>
    </location>
</feature>
<organism evidence="2 3">
    <name type="scientific">Candidatus Roizmanbacteria bacterium CG_4_10_14_0_8_um_filter_33_9</name>
    <dbReference type="NCBI Taxonomy" id="1974826"/>
    <lineage>
        <taxon>Bacteria</taxon>
        <taxon>Candidatus Roizmaniibacteriota</taxon>
    </lineage>
</organism>
<dbReference type="EMBL" id="PFLI01000118">
    <property type="protein sequence ID" value="PIY71944.1"/>
    <property type="molecule type" value="Genomic_DNA"/>
</dbReference>
<keyword evidence="1" id="KW-0472">Membrane</keyword>
<keyword evidence="1" id="KW-1133">Transmembrane helix</keyword>
<keyword evidence="1" id="KW-0812">Transmembrane</keyword>
<evidence type="ECO:0000313" key="2">
    <source>
        <dbReference type="EMBL" id="PIY71944.1"/>
    </source>
</evidence>
<evidence type="ECO:0000313" key="3">
    <source>
        <dbReference type="Proteomes" id="UP000229401"/>
    </source>
</evidence>
<dbReference type="AlphaFoldDB" id="A0A2M7QHZ3"/>
<reference evidence="3" key="1">
    <citation type="submission" date="2017-09" db="EMBL/GenBank/DDBJ databases">
        <title>Depth-based differentiation of microbial function through sediment-hosted aquifers and enrichment of novel symbionts in the deep terrestrial subsurface.</title>
        <authorList>
            <person name="Probst A.J."/>
            <person name="Ladd B."/>
            <person name="Jarett J.K."/>
            <person name="Geller-Mcgrath D.E."/>
            <person name="Sieber C.M.K."/>
            <person name="Emerson J.B."/>
            <person name="Anantharaman K."/>
            <person name="Thomas B.C."/>
            <person name="Malmstrom R."/>
            <person name="Stieglmeier M."/>
            <person name="Klingl A."/>
            <person name="Woyke T."/>
            <person name="Ryan C.M."/>
            <person name="Banfield J.F."/>
        </authorList>
    </citation>
    <scope>NUCLEOTIDE SEQUENCE [LARGE SCALE GENOMIC DNA]</scope>
</reference>
<accession>A0A2M7QHZ3</accession>
<feature type="transmembrane region" description="Helical" evidence="1">
    <location>
        <begin position="60"/>
        <end position="77"/>
    </location>
</feature>